<evidence type="ECO:0000313" key="2">
    <source>
        <dbReference type="Proteomes" id="UP001501442"/>
    </source>
</evidence>
<name>A0ABP8UDT5_9ACTN</name>
<keyword evidence="2" id="KW-1185">Reference proteome</keyword>
<protein>
    <submittedName>
        <fullName evidence="1">Uncharacterized protein</fullName>
    </submittedName>
</protein>
<gene>
    <name evidence="1" type="ORF">GCM10023196_036740</name>
</gene>
<dbReference type="EMBL" id="BAABHK010000004">
    <property type="protein sequence ID" value="GAA4626841.1"/>
    <property type="molecule type" value="Genomic_DNA"/>
</dbReference>
<sequence length="90" mass="9332">MQRGSGWVVFGSRLEARQDPGGRLPVGTGAAVSVSGDTGFWESARWWCDEACEAVELQLGSSRSAAIAAAVERSVKGTSETGASIMQADA</sequence>
<accession>A0ABP8UDT5</accession>
<comment type="caution">
    <text evidence="1">The sequence shown here is derived from an EMBL/GenBank/DDBJ whole genome shotgun (WGS) entry which is preliminary data.</text>
</comment>
<organism evidence="1 2">
    <name type="scientific">Actinoallomurus vinaceus</name>
    <dbReference type="NCBI Taxonomy" id="1080074"/>
    <lineage>
        <taxon>Bacteria</taxon>
        <taxon>Bacillati</taxon>
        <taxon>Actinomycetota</taxon>
        <taxon>Actinomycetes</taxon>
        <taxon>Streptosporangiales</taxon>
        <taxon>Thermomonosporaceae</taxon>
        <taxon>Actinoallomurus</taxon>
    </lineage>
</organism>
<reference evidence="2" key="1">
    <citation type="journal article" date="2019" name="Int. J. Syst. Evol. Microbiol.">
        <title>The Global Catalogue of Microorganisms (GCM) 10K type strain sequencing project: providing services to taxonomists for standard genome sequencing and annotation.</title>
        <authorList>
            <consortium name="The Broad Institute Genomics Platform"/>
            <consortium name="The Broad Institute Genome Sequencing Center for Infectious Disease"/>
            <person name="Wu L."/>
            <person name="Ma J."/>
        </authorList>
    </citation>
    <scope>NUCLEOTIDE SEQUENCE [LARGE SCALE GENOMIC DNA]</scope>
    <source>
        <strain evidence="2">JCM 17939</strain>
    </source>
</reference>
<dbReference type="Proteomes" id="UP001501442">
    <property type="component" value="Unassembled WGS sequence"/>
</dbReference>
<evidence type="ECO:0000313" key="1">
    <source>
        <dbReference type="EMBL" id="GAA4626841.1"/>
    </source>
</evidence>
<proteinExistence type="predicted"/>